<dbReference type="EMBL" id="KZ858999">
    <property type="protein sequence ID" value="RDW25568.1"/>
    <property type="molecule type" value="Genomic_DNA"/>
</dbReference>
<organism evidence="1 2">
    <name type="scientific">Yarrowia lipolytica</name>
    <name type="common">Candida lipolytica</name>
    <dbReference type="NCBI Taxonomy" id="4952"/>
    <lineage>
        <taxon>Eukaryota</taxon>
        <taxon>Fungi</taxon>
        <taxon>Dikarya</taxon>
        <taxon>Ascomycota</taxon>
        <taxon>Saccharomycotina</taxon>
        <taxon>Dipodascomycetes</taxon>
        <taxon>Dipodascales</taxon>
        <taxon>Dipodascales incertae sedis</taxon>
        <taxon>Yarrowia</taxon>
    </lineage>
</organism>
<reference evidence="1 2" key="1">
    <citation type="submission" date="2018-07" db="EMBL/GenBank/DDBJ databases">
        <title>Draft Genome Assemblies for Five Robust Yarrowia lipolytica Strains Exhibiting High Lipid Production and Pentose Sugar Utilization and Sugar Alcohol Secretion from Undetoxified Lignocellulosic Biomass Hydrolysates.</title>
        <authorList>
            <consortium name="DOE Joint Genome Institute"/>
            <person name="Walker C."/>
            <person name="Ryu S."/>
            <person name="Na H."/>
            <person name="Zane M."/>
            <person name="LaButti K."/>
            <person name="Lipzen A."/>
            <person name="Haridas S."/>
            <person name="Barry K."/>
            <person name="Grigoriev I.V."/>
            <person name="Quarterman J."/>
            <person name="Slininger P."/>
            <person name="Dien B."/>
            <person name="Trinh C.T."/>
        </authorList>
    </citation>
    <scope>NUCLEOTIDE SEQUENCE [LARGE SCALE GENOMIC DNA]</scope>
    <source>
        <strain evidence="1 2">YB392</strain>
    </source>
</reference>
<name>A0A371C5H9_YARLL</name>
<evidence type="ECO:0000313" key="2">
    <source>
        <dbReference type="Proteomes" id="UP000256601"/>
    </source>
</evidence>
<proteinExistence type="predicted"/>
<accession>A0A371C5H9</accession>
<evidence type="ECO:0000313" key="1">
    <source>
        <dbReference type="EMBL" id="RDW25568.1"/>
    </source>
</evidence>
<dbReference type="AlphaFoldDB" id="A0A371C5H9"/>
<dbReference type="Proteomes" id="UP000256601">
    <property type="component" value="Unassembled WGS sequence"/>
</dbReference>
<sequence length="187" mass="20923">MSSRMTTRQVCVSAASAILAPAVAQLPETRRLVQRTLETKRALLSASKRPSSRSSIDEEATVSEIVLNLNRLPRSFLNRLLRGFLSPLVPPQPVLLFLVCFTATGLITNKIGKRARLASTSNKRVMPRVGMDSCKQIRILQKIKPSFRGKQVIWPHIRNRRIMDLEIVHRGVDVGVTHPQMTHGNLS</sequence>
<gene>
    <name evidence="1" type="ORF">B0I71DRAFT_39511</name>
</gene>
<protein>
    <submittedName>
        <fullName evidence="1">Uncharacterized protein</fullName>
    </submittedName>
</protein>